<sequence>MTNAYVVTGTLTDPQTVRLDEPLPLSGGTVRVVIEATPAPAESPKQSLHEYLAGLRQRPAARGHVPRSAEEIRAHIREERASWED</sequence>
<evidence type="ECO:0000313" key="2">
    <source>
        <dbReference type="Proteomes" id="UP000503447"/>
    </source>
</evidence>
<keyword evidence="2" id="KW-1185">Reference proteome</keyword>
<reference evidence="2" key="1">
    <citation type="submission" date="2020-05" db="EMBL/GenBank/DDBJ databases">
        <title>Frigoriglobus tundricola gen. nov., sp. nov., a psychrotolerant cellulolytic planctomycete of the family Gemmataceae with two divergent copies of 16S rRNA gene.</title>
        <authorList>
            <person name="Kulichevskaya I.S."/>
            <person name="Ivanova A.A."/>
            <person name="Naumoff D.G."/>
            <person name="Beletsky A.V."/>
            <person name="Rijpstra W.I.C."/>
            <person name="Sinninghe Damste J.S."/>
            <person name="Mardanov A.V."/>
            <person name="Ravin N.V."/>
            <person name="Dedysh S.N."/>
        </authorList>
    </citation>
    <scope>NUCLEOTIDE SEQUENCE [LARGE SCALE GENOMIC DNA]</scope>
    <source>
        <strain evidence="2">PL17</strain>
    </source>
</reference>
<dbReference type="AlphaFoldDB" id="A0A6M5YK95"/>
<organism evidence="1 2">
    <name type="scientific">Frigoriglobus tundricola</name>
    <dbReference type="NCBI Taxonomy" id="2774151"/>
    <lineage>
        <taxon>Bacteria</taxon>
        <taxon>Pseudomonadati</taxon>
        <taxon>Planctomycetota</taxon>
        <taxon>Planctomycetia</taxon>
        <taxon>Gemmatales</taxon>
        <taxon>Gemmataceae</taxon>
        <taxon>Frigoriglobus</taxon>
    </lineage>
</organism>
<gene>
    <name evidence="1" type="ORF">FTUN_1232</name>
</gene>
<dbReference type="KEGG" id="ftj:FTUN_1232"/>
<dbReference type="RefSeq" id="WP_171469872.1">
    <property type="nucleotide sequence ID" value="NZ_CP053452.2"/>
</dbReference>
<name>A0A6M5YK95_9BACT</name>
<dbReference type="EMBL" id="CP053452">
    <property type="protein sequence ID" value="QJW93721.1"/>
    <property type="molecule type" value="Genomic_DNA"/>
</dbReference>
<protein>
    <submittedName>
        <fullName evidence="1">Uncharacterized protein</fullName>
    </submittedName>
</protein>
<dbReference type="Proteomes" id="UP000503447">
    <property type="component" value="Chromosome"/>
</dbReference>
<accession>A0A6M5YK95</accession>
<proteinExistence type="predicted"/>
<evidence type="ECO:0000313" key="1">
    <source>
        <dbReference type="EMBL" id="QJW93721.1"/>
    </source>
</evidence>